<dbReference type="EMBL" id="JABFTP020000062">
    <property type="protein sequence ID" value="KAL3273659.1"/>
    <property type="molecule type" value="Genomic_DNA"/>
</dbReference>
<dbReference type="Proteomes" id="UP001516400">
    <property type="component" value="Unassembled WGS sequence"/>
</dbReference>
<name>A0ABD2N504_9CUCU</name>
<protein>
    <submittedName>
        <fullName evidence="1">Uncharacterized protein</fullName>
    </submittedName>
</protein>
<comment type="caution">
    <text evidence="1">The sequence shown here is derived from an EMBL/GenBank/DDBJ whole genome shotgun (WGS) entry which is preliminary data.</text>
</comment>
<evidence type="ECO:0000313" key="2">
    <source>
        <dbReference type="Proteomes" id="UP001516400"/>
    </source>
</evidence>
<keyword evidence="2" id="KW-1185">Reference proteome</keyword>
<accession>A0ABD2N504</accession>
<gene>
    <name evidence="1" type="ORF">HHI36_015089</name>
</gene>
<organism evidence="1 2">
    <name type="scientific">Cryptolaemus montrouzieri</name>
    <dbReference type="NCBI Taxonomy" id="559131"/>
    <lineage>
        <taxon>Eukaryota</taxon>
        <taxon>Metazoa</taxon>
        <taxon>Ecdysozoa</taxon>
        <taxon>Arthropoda</taxon>
        <taxon>Hexapoda</taxon>
        <taxon>Insecta</taxon>
        <taxon>Pterygota</taxon>
        <taxon>Neoptera</taxon>
        <taxon>Endopterygota</taxon>
        <taxon>Coleoptera</taxon>
        <taxon>Polyphaga</taxon>
        <taxon>Cucujiformia</taxon>
        <taxon>Coccinelloidea</taxon>
        <taxon>Coccinellidae</taxon>
        <taxon>Scymninae</taxon>
        <taxon>Scymnini</taxon>
        <taxon>Cryptolaemus</taxon>
    </lineage>
</organism>
<dbReference type="AlphaFoldDB" id="A0ABD2N504"/>
<reference evidence="1 2" key="1">
    <citation type="journal article" date="2021" name="BMC Biol.">
        <title>Horizontally acquired antibacterial genes associated with adaptive radiation of ladybird beetles.</title>
        <authorList>
            <person name="Li H.S."/>
            <person name="Tang X.F."/>
            <person name="Huang Y.H."/>
            <person name="Xu Z.Y."/>
            <person name="Chen M.L."/>
            <person name="Du X.Y."/>
            <person name="Qiu B.Y."/>
            <person name="Chen P.T."/>
            <person name="Zhang W."/>
            <person name="Slipinski A."/>
            <person name="Escalona H.E."/>
            <person name="Waterhouse R.M."/>
            <person name="Zwick A."/>
            <person name="Pang H."/>
        </authorList>
    </citation>
    <scope>NUCLEOTIDE SEQUENCE [LARGE SCALE GENOMIC DNA]</scope>
    <source>
        <strain evidence="1">SYSU2018</strain>
    </source>
</reference>
<proteinExistence type="predicted"/>
<evidence type="ECO:0000313" key="1">
    <source>
        <dbReference type="EMBL" id="KAL3273659.1"/>
    </source>
</evidence>
<sequence length="233" mass="27728">MYEIRYIVAIGFRIIHHLTPKKWRRQLTKTELDWYAQHILDNDQDSNNGLYYDRSDSDDEKDLVPSNQDIQNAVNQFKDGVLVGDEQAQIDDQYHFSEDEADIQDPGEGNNRKIILHRRTAQKTIERFDRKKKERVQIDCLSIITRYNKQIDGVDSLIERYNIKIRSRKRRVAEQRGDTNCLKLAKFRAEIAYCLYKIGIENHRKRSRSSDVEKKIQAKKQLPLQMPMFLQRM</sequence>